<protein>
    <submittedName>
        <fullName evidence="3">S-layer homology domain-containing protein</fullName>
    </submittedName>
</protein>
<dbReference type="Proteomes" id="UP001056708">
    <property type="component" value="Chromosome"/>
</dbReference>
<dbReference type="Pfam" id="PF00395">
    <property type="entry name" value="SLH"/>
    <property type="match status" value="1"/>
</dbReference>
<organism evidence="3 4">
    <name type="scientific">Phormidium yuhuli AB48</name>
    <dbReference type="NCBI Taxonomy" id="2940671"/>
    <lineage>
        <taxon>Bacteria</taxon>
        <taxon>Bacillati</taxon>
        <taxon>Cyanobacteriota</taxon>
        <taxon>Cyanophyceae</taxon>
        <taxon>Oscillatoriophycideae</taxon>
        <taxon>Oscillatoriales</taxon>
        <taxon>Oscillatoriaceae</taxon>
        <taxon>Phormidium</taxon>
        <taxon>Phormidium yuhuli</taxon>
    </lineage>
</organism>
<keyword evidence="4" id="KW-1185">Reference proteome</keyword>
<dbReference type="EMBL" id="CP098611">
    <property type="protein sequence ID" value="USR92189.1"/>
    <property type="molecule type" value="Genomic_DNA"/>
</dbReference>
<proteinExistence type="predicted"/>
<evidence type="ECO:0000256" key="1">
    <source>
        <dbReference type="SAM" id="MobiDB-lite"/>
    </source>
</evidence>
<dbReference type="RefSeq" id="WP_252664260.1">
    <property type="nucleotide sequence ID" value="NZ_CP098611.1"/>
</dbReference>
<dbReference type="PROSITE" id="PS51272">
    <property type="entry name" value="SLH"/>
    <property type="match status" value="1"/>
</dbReference>
<name>A0ABY5ASK0_9CYAN</name>
<dbReference type="InterPro" id="IPR001119">
    <property type="entry name" value="SLH_dom"/>
</dbReference>
<feature type="region of interest" description="Disordered" evidence="1">
    <location>
        <begin position="125"/>
        <end position="146"/>
    </location>
</feature>
<gene>
    <name evidence="3" type="ORF">NEA10_05545</name>
</gene>
<reference evidence="3" key="1">
    <citation type="submission" date="2022-06" db="EMBL/GenBank/DDBJ databases">
        <title>Genome sequence of Phormidium yuhuli AB48 isolated from an industrial photobioreactor environment.</title>
        <authorList>
            <person name="Qiu Y."/>
            <person name="Noonan A.J.C."/>
            <person name="Dofher K."/>
            <person name="Koch M."/>
            <person name="Kieft B."/>
            <person name="Lin X."/>
            <person name="Ziels R.M."/>
            <person name="Hallam S.J."/>
        </authorList>
    </citation>
    <scope>NUCLEOTIDE SEQUENCE</scope>
    <source>
        <strain evidence="3">AB48</strain>
    </source>
</reference>
<evidence type="ECO:0000313" key="3">
    <source>
        <dbReference type="EMBL" id="USR92189.1"/>
    </source>
</evidence>
<feature type="compositionally biased region" description="Acidic residues" evidence="1">
    <location>
        <begin position="133"/>
        <end position="145"/>
    </location>
</feature>
<accession>A0ABY5ASK0</accession>
<evidence type="ECO:0000313" key="4">
    <source>
        <dbReference type="Proteomes" id="UP001056708"/>
    </source>
</evidence>
<feature type="domain" description="SLH" evidence="2">
    <location>
        <begin position="65"/>
        <end position="128"/>
    </location>
</feature>
<sequence length="482" mass="52318">MAAAIPSAEAVMAASVGIQLPDNCNVVALSPAESGRAGGMLVCAPESPDGPPPILGNNIDLPDLPETVEFADLSDRYERPFIEALARQGIIPAAEDGKFNPDDPLTEAELRAWLDKSLEIRETMNPSLKESSEEVSDASSLEDEAQAAKVTGKDVHLQHFGKRLTGKSVENEVEPVVSRLEALVALATHFDLELTEELEANTVLSFTDLDRVPESAHNALKAIVGHEIIILHSEEEEQEEELEEMALYPHFSATRADVAVLLYKSMVKSGGFAPIAMSSQGSLGEMNIRFDGSGEAISSPLVRPGLMQQLFADSYSPGTIAIGLAEGTRTVDGGKSSGYWGHRDPGNGKHNMGTFSYQHGARTPEEADLLQLRRIYQYSAALEEYAAAHGMELSVLEFVAGLDLANQAPLAAQHYLANLQEAKARGATGVEAILEARAYSYFNPATGRLEASGFRNNWEWLRYDQLRRIHAIHQTLSYHGIE</sequence>
<evidence type="ECO:0000259" key="2">
    <source>
        <dbReference type="PROSITE" id="PS51272"/>
    </source>
</evidence>